<comment type="caution">
    <text evidence="1">The sequence shown here is derived from an EMBL/GenBank/DDBJ whole genome shotgun (WGS) entry which is preliminary data.</text>
</comment>
<evidence type="ECO:0000313" key="1">
    <source>
        <dbReference type="EMBL" id="CAD0009932.1"/>
    </source>
</evidence>
<sequence>MKENWLFIKTPDYYGKSEVIQIDEDIIDYFFVEKMDEICLIKNEIRNEKLSETEHKFINQNRIRFFRKGKIYKVLSDEKSVNEDCTFENDYEKLIATETELTETEIQNLKFEFNWNGEKKNLRFNEVLDSPVIQEINKRLNKEGSRIVLEKLNETLFVSLYIDNYLDKLIPIKYVDKQKMILYGFPKEPYEINCQIIPNPL</sequence>
<dbReference type="Proteomes" id="UP000556700">
    <property type="component" value="Unassembled WGS sequence"/>
</dbReference>
<evidence type="ECO:0000313" key="2">
    <source>
        <dbReference type="Proteomes" id="UP000556700"/>
    </source>
</evidence>
<accession>A0A6V6ZG68</accession>
<dbReference type="RefSeq" id="WP_031457243.1">
    <property type="nucleotide sequence ID" value="NZ_CAIJDO010000340.1"/>
</dbReference>
<dbReference type="EMBL" id="CAIJDO010000340">
    <property type="protein sequence ID" value="CAD0009932.1"/>
    <property type="molecule type" value="Genomic_DNA"/>
</dbReference>
<name>A0A6V6ZG68_9FLAO</name>
<dbReference type="AlphaFoldDB" id="A0A6V6ZG68"/>
<proteinExistence type="predicted"/>
<organism evidence="1 2">
    <name type="scientific">Flavobacterium chungangense</name>
    <dbReference type="NCBI Taxonomy" id="554283"/>
    <lineage>
        <taxon>Bacteria</taxon>
        <taxon>Pseudomonadati</taxon>
        <taxon>Bacteroidota</taxon>
        <taxon>Flavobacteriia</taxon>
        <taxon>Flavobacteriales</taxon>
        <taxon>Flavobacteriaceae</taxon>
        <taxon>Flavobacterium</taxon>
    </lineage>
</organism>
<keyword evidence="2" id="KW-1185">Reference proteome</keyword>
<reference evidence="1 2" key="1">
    <citation type="submission" date="2020-06" db="EMBL/GenBank/DDBJ databases">
        <authorList>
            <person name="Criscuolo A."/>
        </authorList>
    </citation>
    <scope>NUCLEOTIDE SEQUENCE [LARGE SCALE GENOMIC DNA]</scope>
    <source>
        <strain evidence="2">CIP 110025</strain>
    </source>
</reference>
<gene>
    <name evidence="1" type="ORF">FLACHUCJ7_04572</name>
</gene>
<protein>
    <submittedName>
        <fullName evidence="1">Uncharacterized protein</fullName>
    </submittedName>
</protein>